<keyword evidence="6" id="KW-0963">Cytoplasm</keyword>
<evidence type="ECO:0000313" key="14">
    <source>
        <dbReference type="Proteomes" id="UP001360953"/>
    </source>
</evidence>
<evidence type="ECO:0000256" key="10">
    <source>
        <dbReference type="ARBA" id="ARBA00023306"/>
    </source>
</evidence>
<feature type="region of interest" description="Disordered" evidence="12">
    <location>
        <begin position="174"/>
        <end position="212"/>
    </location>
</feature>
<protein>
    <recommendedName>
        <fullName evidence="4 11">Condensin complex subunit 2</fullName>
    </recommendedName>
</protein>
<dbReference type="EMBL" id="JBBPEH010000002">
    <property type="protein sequence ID" value="KAK7542362.1"/>
    <property type="molecule type" value="Genomic_DNA"/>
</dbReference>
<feature type="compositionally biased region" description="Acidic residues" evidence="12">
    <location>
        <begin position="276"/>
        <end position="301"/>
    </location>
</feature>
<dbReference type="Pfam" id="PF05786">
    <property type="entry name" value="Cnd2"/>
    <property type="match status" value="1"/>
</dbReference>
<sequence length="835" mass="92024">MARPTKHRLSSGGVGATPKSGIRVPLNDLSDDKQEKAKRLQSRQLQHEAAMNQIRAAATPNKRRLTFTGRDPQTPLASDESLIDPRSRGLTPMRRGPILANFEEMIKMATDNKINAANSWSLELIDYFHEMSLLREGDNINFQKASTTLDGCVKVYTNRIDSVATETGKLLSGLATSSDKKRKSDVGDEERDAEGDEDVDEDGHPKKKTKKKARAAEATLVSSFSQLMIKKMELEFSVDPLFKKAAADFDEGGAKGLLMNNLSIDSNGRIVFDSSDDAQDATEEMPDEETTQVKEEEDEAEQPQKELDLSALGAKFFPDLSVLDGQDICPSLKGFDFGDPDAAVNLPFLKASEDWRNEQRANEEDGDDAAGDFLNDGFDDDDDGGLGAFDLPAETGFGEGGEAWAREAALDPQMRVHKVDVDMGDEEGEEAVGKTGGFDAESSHYDITVGSRAEHEHILSYFDKTLSKNWAGPEHWRIRRIKDASKSQAPAPTKRKEKAPFEIDFSAPMTQSMADSLYTKAVPSAILLPKNQWQNKTRNLLPDDKHFNSQQLLHLFIKPNARVLSRNKTSKRRGSNVRPGEDPKAETDEVIWAQHNEDPTTHNPDPTTLGVGGGDDDMDDDGIGMPHNADFFQDDEEDIFADAREMFSPHPEDGHDAQMLGADGMLPPAGTQDTAFGAQLVTAGRRLRPEYVQYARRAKQVDLRLLKDNIWKGIGLPGDGDSEGEEDPPEVRPPTHPAYSPVLTRQQQSNLSMSAPPKPTPTPVKPDSDGTLMFTDVMNALPAVYPLKAMADISTSYCFICLLHLANEKGLVIENQPEYLDLRIRKDDGAVSGME</sequence>
<dbReference type="Proteomes" id="UP001360953">
    <property type="component" value="Unassembled WGS sequence"/>
</dbReference>
<keyword evidence="5" id="KW-0158">Chromosome</keyword>
<comment type="similarity">
    <text evidence="3 11">Belongs to the CND2 (condensin subunit 2) family.</text>
</comment>
<evidence type="ECO:0000256" key="11">
    <source>
        <dbReference type="PIRNR" id="PIRNR017126"/>
    </source>
</evidence>
<dbReference type="PANTHER" id="PTHR13108">
    <property type="entry name" value="CONDENSIN COMPLEX SUBUNIT 2"/>
    <property type="match status" value="1"/>
</dbReference>
<accession>A0ABR1M458</accession>
<feature type="compositionally biased region" description="Polar residues" evidence="12">
    <location>
        <begin position="743"/>
        <end position="753"/>
    </location>
</feature>
<evidence type="ECO:0000256" key="8">
    <source>
        <dbReference type="ARBA" id="ARBA00022776"/>
    </source>
</evidence>
<evidence type="ECO:0000313" key="13">
    <source>
        <dbReference type="EMBL" id="KAK7542362.1"/>
    </source>
</evidence>
<dbReference type="GeneID" id="92032029"/>
<evidence type="ECO:0000256" key="12">
    <source>
        <dbReference type="SAM" id="MobiDB-lite"/>
    </source>
</evidence>
<feature type="region of interest" description="Disordered" evidence="12">
    <location>
        <begin position="564"/>
        <end position="587"/>
    </location>
</feature>
<evidence type="ECO:0000256" key="9">
    <source>
        <dbReference type="ARBA" id="ARBA00023067"/>
    </source>
</evidence>
<feature type="region of interest" description="Disordered" evidence="12">
    <location>
        <begin position="65"/>
        <end position="90"/>
    </location>
</feature>
<feature type="region of interest" description="Disordered" evidence="12">
    <location>
        <begin position="716"/>
        <end position="766"/>
    </location>
</feature>
<feature type="region of interest" description="Disordered" evidence="12">
    <location>
        <begin position="1"/>
        <end position="40"/>
    </location>
</feature>
<evidence type="ECO:0000256" key="1">
    <source>
        <dbReference type="ARBA" id="ARBA00004286"/>
    </source>
</evidence>
<evidence type="ECO:0000256" key="4">
    <source>
        <dbReference type="ARBA" id="ARBA00016065"/>
    </source>
</evidence>
<comment type="subcellular location">
    <subcellularLocation>
        <location evidence="1">Chromosome</location>
    </subcellularLocation>
    <subcellularLocation>
        <location evidence="2">Cytoplasm</location>
    </subcellularLocation>
</comment>
<name>A0ABR1M458_9PEZI</name>
<dbReference type="PIRSF" id="PIRSF017126">
    <property type="entry name" value="Condensin_H"/>
    <property type="match status" value="1"/>
</dbReference>
<evidence type="ECO:0000256" key="6">
    <source>
        <dbReference type="ARBA" id="ARBA00022490"/>
    </source>
</evidence>
<evidence type="ECO:0000256" key="5">
    <source>
        <dbReference type="ARBA" id="ARBA00022454"/>
    </source>
</evidence>
<organism evidence="13 14">
    <name type="scientific">Phyllosticta citribraziliensis</name>
    <dbReference type="NCBI Taxonomy" id="989973"/>
    <lineage>
        <taxon>Eukaryota</taxon>
        <taxon>Fungi</taxon>
        <taxon>Dikarya</taxon>
        <taxon>Ascomycota</taxon>
        <taxon>Pezizomycotina</taxon>
        <taxon>Dothideomycetes</taxon>
        <taxon>Dothideomycetes incertae sedis</taxon>
        <taxon>Botryosphaeriales</taxon>
        <taxon>Phyllostictaceae</taxon>
        <taxon>Phyllosticta</taxon>
    </lineage>
</organism>
<keyword evidence="8 11" id="KW-0498">Mitosis</keyword>
<evidence type="ECO:0000256" key="2">
    <source>
        <dbReference type="ARBA" id="ARBA00004496"/>
    </source>
</evidence>
<comment type="caution">
    <text evidence="13">The sequence shown here is derived from an EMBL/GenBank/DDBJ whole genome shotgun (WGS) entry which is preliminary data.</text>
</comment>
<keyword evidence="7 11" id="KW-0132">Cell division</keyword>
<feature type="compositionally biased region" description="Acidic residues" evidence="12">
    <location>
        <begin position="187"/>
        <end position="201"/>
    </location>
</feature>
<evidence type="ECO:0000256" key="3">
    <source>
        <dbReference type="ARBA" id="ARBA00009471"/>
    </source>
</evidence>
<feature type="region of interest" description="Disordered" evidence="12">
    <location>
        <begin position="357"/>
        <end position="381"/>
    </location>
</feature>
<comment type="function">
    <text evidence="11">Regulatory subunit of the condensin complex, a complex required for conversion of interphase chromatin into mitotic-like condense chromosomes.</text>
</comment>
<keyword evidence="9 11" id="KW-0226">DNA condensation</keyword>
<proteinExistence type="inferred from homology"/>
<gene>
    <name evidence="13" type="ORF">J3D65DRAFT_613546</name>
</gene>
<reference evidence="13 14" key="1">
    <citation type="submission" date="2024-04" db="EMBL/GenBank/DDBJ databases">
        <title>Phyllosticta paracitricarpa is synonymous to the EU quarantine fungus P. citricarpa based on phylogenomic analyses.</title>
        <authorList>
            <consortium name="Lawrence Berkeley National Laboratory"/>
            <person name="Van ingen-buijs V.A."/>
            <person name="Van westerhoven A.C."/>
            <person name="Haridas S."/>
            <person name="Skiadas P."/>
            <person name="Martin F."/>
            <person name="Groenewald J.Z."/>
            <person name="Crous P.W."/>
            <person name="Seidl M.F."/>
        </authorList>
    </citation>
    <scope>NUCLEOTIDE SEQUENCE [LARGE SCALE GENOMIC DNA]</scope>
    <source>
        <strain evidence="13 14">CPC 17464</strain>
    </source>
</reference>
<feature type="region of interest" description="Disordered" evidence="12">
    <location>
        <begin position="276"/>
        <end position="304"/>
    </location>
</feature>
<evidence type="ECO:0000256" key="7">
    <source>
        <dbReference type="ARBA" id="ARBA00022618"/>
    </source>
</evidence>
<keyword evidence="10 11" id="KW-0131">Cell cycle</keyword>
<dbReference type="PANTHER" id="PTHR13108:SF9">
    <property type="entry name" value="CONDENSIN COMPLEX SUBUNIT 2"/>
    <property type="match status" value="1"/>
</dbReference>
<dbReference type="RefSeq" id="XP_066658655.1">
    <property type="nucleotide sequence ID" value="XM_066799123.1"/>
</dbReference>
<dbReference type="InterPro" id="IPR022816">
    <property type="entry name" value="Condensin_barren_su2"/>
</dbReference>
<keyword evidence="14" id="KW-1185">Reference proteome</keyword>